<gene>
    <name evidence="12" type="ORF">775</name>
</gene>
<evidence type="ECO:0000256" key="9">
    <source>
        <dbReference type="ARBA" id="ARBA00023014"/>
    </source>
</evidence>
<feature type="domain" description="FAD/NAD(P)-binding" evidence="11">
    <location>
        <begin position="383"/>
        <end position="615"/>
    </location>
</feature>
<evidence type="ECO:0000256" key="5">
    <source>
        <dbReference type="ARBA" id="ARBA00022643"/>
    </source>
</evidence>
<dbReference type="GO" id="GO:0046872">
    <property type="term" value="F:metal ion binding"/>
    <property type="evidence" value="ECO:0007669"/>
    <property type="project" value="UniProtKB-KW"/>
</dbReference>
<keyword evidence="5" id="KW-0288">FMN</keyword>
<dbReference type="Gene3D" id="3.20.20.70">
    <property type="entry name" value="Aldolase class I"/>
    <property type="match status" value="1"/>
</dbReference>
<keyword evidence="6" id="KW-0479">Metal-binding</keyword>
<comment type="cofactor">
    <cofactor evidence="1">
        <name>FMN</name>
        <dbReference type="ChEBI" id="CHEBI:58210"/>
    </cofactor>
</comment>
<keyword evidence="13" id="KW-1185">Reference proteome</keyword>
<dbReference type="InterPro" id="IPR013785">
    <property type="entry name" value="Aldolase_TIM"/>
</dbReference>
<dbReference type="InterPro" id="IPR036188">
    <property type="entry name" value="FAD/NAD-bd_sf"/>
</dbReference>
<comment type="cofactor">
    <cofactor evidence="2">
        <name>[4Fe-4S] cluster</name>
        <dbReference type="ChEBI" id="CHEBI:49883"/>
    </cofactor>
</comment>
<dbReference type="RefSeq" id="WP_046495963.1">
    <property type="nucleotide sequence ID" value="NZ_CGIH01000009.1"/>
</dbReference>
<sequence>MTPTTTLHQSGQIGPIQTKNRIVMPAMGTGLGSINGEVTPQMIHYYEERAAGGVGMIIVELACVDSPGGKANLTQLGIDHPRYIFGLNELTEAIHAHDCRAMIQLHHAGRQTSEPVTEGIQPVAPSAQACKLMRVMPRELSREEIVELKNKFVSAAFYAYKAGFDGVELHAAHGYLLSQFLSPYTNQRSDEYGGNTANRARLLLEIISTIKQKIPQLALSVRLNIVDFVPGGLEQAEGLEIAALVEKAGADLINVSNGIYESGQTNIEPVSFQEGWRIHLAEAVKARVKIPVLAGGVIRHPDFANQLLASGKTDFVWVGRGMLADPHWAVKSLRGQADKIRPCISCNHCIARSFAGVHIRCAVNPFAAREWRLRDFNRLDGLRVVVVGGGPAGMQAAISLARAGASVDLMERSSKLGGLLNVASQPPHKERLAELVNYLIREVELSGVKVHLNTTFTPEMLTDFKADALVIASGAKPVMPKINGLPSNISSLEDILSGQVKINGEKVVIIGGGSSGCELGEYLADQENNVTIVEQSPQLAVGLENINRLDLLGRIKKKGVKVKTACNVEEILKDGVVVYSLKEEKQEVLTADRIVISCGYRADHELYGAVQDKVKTVFLIGDAYAARGVQESLEEAALVAYRLRKSREQFPGLEIN</sequence>
<evidence type="ECO:0000256" key="1">
    <source>
        <dbReference type="ARBA" id="ARBA00001917"/>
    </source>
</evidence>
<keyword evidence="9" id="KW-0411">Iron-sulfur</keyword>
<protein>
    <submittedName>
        <fullName evidence="12">Aldolase-type TIM barrel</fullName>
    </submittedName>
</protein>
<dbReference type="Gene3D" id="3.40.50.720">
    <property type="entry name" value="NAD(P)-binding Rossmann-like Domain"/>
    <property type="match status" value="1"/>
</dbReference>
<evidence type="ECO:0000256" key="8">
    <source>
        <dbReference type="ARBA" id="ARBA00023004"/>
    </source>
</evidence>
<dbReference type="STRING" id="690567.775"/>
<dbReference type="GO" id="GO:0051536">
    <property type="term" value="F:iron-sulfur cluster binding"/>
    <property type="evidence" value="ECO:0007669"/>
    <property type="project" value="UniProtKB-KW"/>
</dbReference>
<dbReference type="SUPFAM" id="SSF51395">
    <property type="entry name" value="FMN-linked oxidoreductases"/>
    <property type="match status" value="1"/>
</dbReference>
<dbReference type="SUPFAM" id="SSF51905">
    <property type="entry name" value="FAD/NAD(P)-binding domain"/>
    <property type="match status" value="1"/>
</dbReference>
<keyword evidence="4" id="KW-0285">Flavoprotein</keyword>
<dbReference type="OrthoDB" id="9772736at2"/>
<evidence type="ECO:0000256" key="2">
    <source>
        <dbReference type="ARBA" id="ARBA00001966"/>
    </source>
</evidence>
<dbReference type="GO" id="GO:0010181">
    <property type="term" value="F:FMN binding"/>
    <property type="evidence" value="ECO:0007669"/>
    <property type="project" value="InterPro"/>
</dbReference>
<evidence type="ECO:0000313" key="12">
    <source>
        <dbReference type="EMBL" id="CFX19429.1"/>
    </source>
</evidence>
<dbReference type="PRINTS" id="PR00368">
    <property type="entry name" value="FADPNR"/>
</dbReference>
<proteinExistence type="inferred from homology"/>
<dbReference type="GO" id="GO:0016491">
    <property type="term" value="F:oxidoreductase activity"/>
    <property type="evidence" value="ECO:0007669"/>
    <property type="project" value="UniProtKB-KW"/>
</dbReference>
<evidence type="ECO:0000313" key="13">
    <source>
        <dbReference type="Proteomes" id="UP000045545"/>
    </source>
</evidence>
<evidence type="ECO:0000256" key="4">
    <source>
        <dbReference type="ARBA" id="ARBA00022630"/>
    </source>
</evidence>
<evidence type="ECO:0000256" key="6">
    <source>
        <dbReference type="ARBA" id="ARBA00022723"/>
    </source>
</evidence>
<dbReference type="PANTHER" id="PTHR42917:SF2">
    <property type="entry name" value="2,4-DIENOYL-COA REDUCTASE [(2E)-ENOYL-COA-PRODUCING]"/>
    <property type="match status" value="1"/>
</dbReference>
<name>A0A0E3W2U1_9FIRM</name>
<accession>A0A0E3W2U1</accession>
<evidence type="ECO:0000256" key="7">
    <source>
        <dbReference type="ARBA" id="ARBA00023002"/>
    </source>
</evidence>
<organism evidence="12 13">
    <name type="scientific">Syntrophomonas zehnderi OL-4</name>
    <dbReference type="NCBI Taxonomy" id="690567"/>
    <lineage>
        <taxon>Bacteria</taxon>
        <taxon>Bacillati</taxon>
        <taxon>Bacillota</taxon>
        <taxon>Clostridia</taxon>
        <taxon>Eubacteriales</taxon>
        <taxon>Syntrophomonadaceae</taxon>
        <taxon>Syntrophomonas</taxon>
    </lineage>
</organism>
<keyword evidence="8" id="KW-0408">Iron</keyword>
<dbReference type="EMBL" id="CGIH01000009">
    <property type="protein sequence ID" value="CFX19429.1"/>
    <property type="molecule type" value="Genomic_DNA"/>
</dbReference>
<dbReference type="Pfam" id="PF00724">
    <property type="entry name" value="Oxidored_FMN"/>
    <property type="match status" value="1"/>
</dbReference>
<evidence type="ECO:0000259" key="11">
    <source>
        <dbReference type="Pfam" id="PF07992"/>
    </source>
</evidence>
<feature type="domain" description="NADH:flavin oxidoreductase/NADH oxidase N-terminal" evidence="10">
    <location>
        <begin position="12"/>
        <end position="334"/>
    </location>
</feature>
<dbReference type="InterPro" id="IPR023753">
    <property type="entry name" value="FAD/NAD-binding_dom"/>
</dbReference>
<dbReference type="PRINTS" id="PR00469">
    <property type="entry name" value="PNDRDTASEII"/>
</dbReference>
<dbReference type="InterPro" id="IPR051793">
    <property type="entry name" value="NADH:flavin_oxidoreductase"/>
</dbReference>
<evidence type="ECO:0000259" key="10">
    <source>
        <dbReference type="Pfam" id="PF00724"/>
    </source>
</evidence>
<dbReference type="AlphaFoldDB" id="A0A0E3W2U1"/>
<evidence type="ECO:0000256" key="3">
    <source>
        <dbReference type="ARBA" id="ARBA00011048"/>
    </source>
</evidence>
<dbReference type="CDD" id="cd02803">
    <property type="entry name" value="OYE_like_FMN_family"/>
    <property type="match status" value="1"/>
</dbReference>
<keyword evidence="7" id="KW-0560">Oxidoreductase</keyword>
<comment type="similarity">
    <text evidence="3">In the N-terminal section; belongs to the NADH:flavin oxidoreductase/NADH oxidase family.</text>
</comment>
<dbReference type="Pfam" id="PF07992">
    <property type="entry name" value="Pyr_redox_2"/>
    <property type="match status" value="1"/>
</dbReference>
<dbReference type="InterPro" id="IPR001155">
    <property type="entry name" value="OxRdtase_FMN_N"/>
</dbReference>
<dbReference type="Gene3D" id="3.50.50.60">
    <property type="entry name" value="FAD/NAD(P)-binding domain"/>
    <property type="match status" value="1"/>
</dbReference>
<dbReference type="Proteomes" id="UP000045545">
    <property type="component" value="Unassembled WGS sequence"/>
</dbReference>
<reference evidence="12 13" key="1">
    <citation type="submission" date="2015-03" db="EMBL/GenBank/DDBJ databases">
        <authorList>
            <person name="Murphy D."/>
        </authorList>
    </citation>
    <scope>NUCLEOTIDE SEQUENCE [LARGE SCALE GENOMIC DNA]</scope>
    <source>
        <strain evidence="12 13">OL-4</strain>
    </source>
</reference>
<dbReference type="PANTHER" id="PTHR42917">
    <property type="entry name" value="2,4-DIENOYL-COA REDUCTASE"/>
    <property type="match status" value="1"/>
</dbReference>